<evidence type="ECO:0000256" key="1">
    <source>
        <dbReference type="SAM" id="MobiDB-lite"/>
    </source>
</evidence>
<dbReference type="RefSeq" id="XP_027619562.1">
    <property type="nucleotide sequence ID" value="XM_027763761.1"/>
</dbReference>
<dbReference type="InParanoid" id="A0A401H2N0"/>
<name>A0A401H2N0_9APHY</name>
<comment type="caution">
    <text evidence="2">The sequence shown here is derived from an EMBL/GenBank/DDBJ whole genome shotgun (WGS) entry which is preliminary data.</text>
</comment>
<organism evidence="2 3">
    <name type="scientific">Sparassis crispa</name>
    <dbReference type="NCBI Taxonomy" id="139825"/>
    <lineage>
        <taxon>Eukaryota</taxon>
        <taxon>Fungi</taxon>
        <taxon>Dikarya</taxon>
        <taxon>Basidiomycota</taxon>
        <taxon>Agaricomycotina</taxon>
        <taxon>Agaricomycetes</taxon>
        <taxon>Polyporales</taxon>
        <taxon>Sparassidaceae</taxon>
        <taxon>Sparassis</taxon>
    </lineage>
</organism>
<accession>A0A401H2N0</accession>
<reference evidence="2 3" key="1">
    <citation type="journal article" date="2018" name="Sci. Rep.">
        <title>Genome sequence of the cauliflower mushroom Sparassis crispa (Hanabiratake) and its association with beneficial usage.</title>
        <authorList>
            <person name="Kiyama R."/>
            <person name="Furutani Y."/>
            <person name="Kawaguchi K."/>
            <person name="Nakanishi T."/>
        </authorList>
    </citation>
    <scope>NUCLEOTIDE SEQUENCE [LARGE SCALE GENOMIC DNA]</scope>
</reference>
<dbReference type="AlphaFoldDB" id="A0A401H2N0"/>
<gene>
    <name evidence="2" type="ORF">SCP_1400540</name>
</gene>
<proteinExistence type="predicted"/>
<protein>
    <submittedName>
        <fullName evidence="2">Uncharacterized protein</fullName>
    </submittedName>
</protein>
<feature type="region of interest" description="Disordered" evidence="1">
    <location>
        <begin position="95"/>
        <end position="126"/>
    </location>
</feature>
<dbReference type="Proteomes" id="UP000287166">
    <property type="component" value="Unassembled WGS sequence"/>
</dbReference>
<keyword evidence="3" id="KW-1185">Reference proteome</keyword>
<evidence type="ECO:0000313" key="2">
    <source>
        <dbReference type="EMBL" id="GBE88649.1"/>
    </source>
</evidence>
<evidence type="ECO:0000313" key="3">
    <source>
        <dbReference type="Proteomes" id="UP000287166"/>
    </source>
</evidence>
<dbReference type="GeneID" id="38785566"/>
<dbReference type="EMBL" id="BFAD01000014">
    <property type="protein sequence ID" value="GBE88649.1"/>
    <property type="molecule type" value="Genomic_DNA"/>
</dbReference>
<sequence>MQKNLEFTLGGLDKEIQTMLNRKSVPKYEGMGKQLVGFGRAPGDLGYIHAQIRHCVRLVSGILCEFEPEFTKGYLHTKPECTCDFTPYCGPGRDIDIAMDSTDPGGETEASTDDEDERSQTATGSC</sequence>